<evidence type="ECO:0000256" key="3">
    <source>
        <dbReference type="ARBA" id="ARBA00022692"/>
    </source>
</evidence>
<comment type="function">
    <text evidence="9 10">Fluoride-specific ion channel. Important for reducing fluoride concentration in the cell, thus reducing its toxicity.</text>
</comment>
<feature type="binding site" evidence="10">
    <location>
        <position position="95"/>
    </location>
    <ligand>
        <name>Na(+)</name>
        <dbReference type="ChEBI" id="CHEBI:29101"/>
        <note>structural</note>
    </ligand>
</feature>
<keyword evidence="10" id="KW-0406">Ion transport</keyword>
<keyword evidence="10" id="KW-0479">Metal-binding</keyword>
<reference evidence="11 12" key="3">
    <citation type="journal article" date="2012" name="BMC Genomics">
        <title>Genome-wide dynamic transcriptional profiling in clostridium beijerinckii NCIMB 8052 using single-nucleotide resolution RNA-Seq.</title>
        <authorList>
            <person name="Wang Y."/>
            <person name="Li X."/>
            <person name="Mao Y."/>
            <person name="Blaschek H.P."/>
        </authorList>
    </citation>
    <scope>NUCLEOTIDE SEQUENCE [LARGE SCALE GENOMIC DNA]</scope>
    <source>
        <strain evidence="12">ATCC 51743 / NCIMB 8052</strain>
    </source>
</reference>
<dbReference type="NCBIfam" id="TIGR00494">
    <property type="entry name" value="crcB"/>
    <property type="match status" value="1"/>
</dbReference>
<evidence type="ECO:0000256" key="7">
    <source>
        <dbReference type="ARBA" id="ARBA00035120"/>
    </source>
</evidence>
<proteinExistence type="inferred from homology"/>
<dbReference type="GO" id="GO:0005886">
    <property type="term" value="C:plasma membrane"/>
    <property type="evidence" value="ECO:0007669"/>
    <property type="project" value="UniProtKB-SubCell"/>
</dbReference>
<keyword evidence="5 10" id="KW-0472">Membrane</keyword>
<sequence>MLKTLALEGGSFFIIKEEIILQKIIYVGIGGCIGAVMRYLVTMQSAKMINSNIPLGTLIVNVVGGFLIGMIMELSVSTDLISPNLKLFLTTGVMGGLTTFSTFSYETINLISDGRYLFGIANILLNVFLSIGGVALARLVCSISI</sequence>
<dbReference type="HAMAP" id="MF_00454">
    <property type="entry name" value="FluC"/>
    <property type="match status" value="1"/>
</dbReference>
<evidence type="ECO:0000256" key="8">
    <source>
        <dbReference type="ARBA" id="ARBA00035585"/>
    </source>
</evidence>
<evidence type="ECO:0000256" key="6">
    <source>
        <dbReference type="ARBA" id="ARBA00023303"/>
    </source>
</evidence>
<feature type="transmembrane region" description="Helical" evidence="10">
    <location>
        <begin position="117"/>
        <end position="140"/>
    </location>
</feature>
<dbReference type="InterPro" id="IPR003691">
    <property type="entry name" value="FluC"/>
</dbReference>
<gene>
    <name evidence="10" type="primary">fluC</name>
    <name evidence="10" type="synonym">crcB</name>
    <name evidence="11" type="ordered locus">Cbei_4956</name>
</gene>
<dbReference type="Proteomes" id="UP000000565">
    <property type="component" value="Chromosome"/>
</dbReference>
<feature type="transmembrane region" description="Helical" evidence="10">
    <location>
        <begin position="84"/>
        <end position="105"/>
    </location>
</feature>
<comment type="activity regulation">
    <text evidence="10">Na(+) is not transported, but it plays an essential structural role and its presence is essential for fluoride channel function.</text>
</comment>
<evidence type="ECO:0000313" key="11">
    <source>
        <dbReference type="EMBL" id="ABR37062.1"/>
    </source>
</evidence>
<feature type="transmembrane region" description="Helical" evidence="10">
    <location>
        <begin position="53"/>
        <end position="72"/>
    </location>
</feature>
<keyword evidence="10" id="KW-0813">Transport</keyword>
<dbReference type="GO" id="GO:0140114">
    <property type="term" value="P:cellular detoxification of fluoride"/>
    <property type="evidence" value="ECO:0007669"/>
    <property type="project" value="UniProtKB-UniRule"/>
</dbReference>
<dbReference type="PANTHER" id="PTHR28259">
    <property type="entry name" value="FLUORIDE EXPORT PROTEIN 1-RELATED"/>
    <property type="match status" value="1"/>
</dbReference>
<reference evidence="11 12" key="1">
    <citation type="submission" date="2007-06" db="EMBL/GenBank/DDBJ databases">
        <title>Complete sequence of Clostridium beijerinckii NCIMB 8052.</title>
        <authorList>
            <consortium name="US DOE Joint Genome Institute"/>
            <person name="Copeland A."/>
            <person name="Lucas S."/>
            <person name="Lapidus A."/>
            <person name="Barry K."/>
            <person name="Detter J.C."/>
            <person name="Glavina del Rio T."/>
            <person name="Hammon N."/>
            <person name="Israni S."/>
            <person name="Dalin E."/>
            <person name="Tice H."/>
            <person name="Pitluck S."/>
            <person name="Sims D."/>
            <person name="Brettin T."/>
            <person name="Bruce D."/>
            <person name="Tapia R."/>
            <person name="Brainard J."/>
            <person name="Schmutz J."/>
            <person name="Larimer F."/>
            <person name="Land M."/>
            <person name="Hauser L."/>
            <person name="Kyrpides N."/>
            <person name="Mikhailova N."/>
            <person name="Bennet G."/>
            <person name="Cann I."/>
            <person name="Chen J.-S."/>
            <person name="Contreras A.L."/>
            <person name="Jones D."/>
            <person name="Kashket E."/>
            <person name="Mitchell W."/>
            <person name="Stoddard S."/>
            <person name="Schwarz W."/>
            <person name="Qureshi N."/>
            <person name="Young M."/>
            <person name="Shi Z."/>
            <person name="Ezeji T."/>
            <person name="White B."/>
            <person name="Blaschek H."/>
            <person name="Richardson P."/>
        </authorList>
    </citation>
    <scope>NUCLEOTIDE SEQUENCE [LARGE SCALE GENOMIC DNA]</scope>
    <source>
        <strain evidence="12">ATCC 51743 / NCIMB 8052</strain>
    </source>
</reference>
<evidence type="ECO:0000256" key="5">
    <source>
        <dbReference type="ARBA" id="ARBA00023136"/>
    </source>
</evidence>
<comment type="similarity">
    <text evidence="7 10">Belongs to the fluoride channel Fluc/FEX (TC 1.A.43) family.</text>
</comment>
<dbReference type="AlphaFoldDB" id="A6M382"/>
<feature type="binding site" evidence="10">
    <location>
        <position position="98"/>
    </location>
    <ligand>
        <name>Na(+)</name>
        <dbReference type="ChEBI" id="CHEBI:29101"/>
        <note>structural</note>
    </ligand>
</feature>
<evidence type="ECO:0000256" key="1">
    <source>
        <dbReference type="ARBA" id="ARBA00004651"/>
    </source>
</evidence>
<dbReference type="Pfam" id="PF02537">
    <property type="entry name" value="CRCB"/>
    <property type="match status" value="1"/>
</dbReference>
<evidence type="ECO:0000256" key="4">
    <source>
        <dbReference type="ARBA" id="ARBA00022989"/>
    </source>
</evidence>
<organism evidence="11 12">
    <name type="scientific">Clostridium beijerinckii (strain ATCC 51743 / NCIMB 8052)</name>
    <name type="common">Clostridium acetobutylicum</name>
    <dbReference type="NCBI Taxonomy" id="290402"/>
    <lineage>
        <taxon>Bacteria</taxon>
        <taxon>Bacillati</taxon>
        <taxon>Bacillota</taxon>
        <taxon>Clostridia</taxon>
        <taxon>Eubacteriales</taxon>
        <taxon>Clostridiaceae</taxon>
        <taxon>Clostridium</taxon>
    </lineage>
</organism>
<evidence type="ECO:0000256" key="2">
    <source>
        <dbReference type="ARBA" id="ARBA00022475"/>
    </source>
</evidence>
<protein>
    <recommendedName>
        <fullName evidence="10">Fluoride-specific ion channel FluC</fullName>
    </recommendedName>
</protein>
<keyword evidence="2 10" id="KW-1003">Cell membrane</keyword>
<keyword evidence="4 10" id="KW-1133">Transmembrane helix</keyword>
<dbReference type="eggNOG" id="COG0239">
    <property type="taxonomic scope" value="Bacteria"/>
</dbReference>
<comment type="subcellular location">
    <subcellularLocation>
        <location evidence="1 10">Cell membrane</location>
        <topology evidence="1 10">Multi-pass membrane protein</topology>
    </subcellularLocation>
</comment>
<dbReference type="PANTHER" id="PTHR28259:SF1">
    <property type="entry name" value="FLUORIDE EXPORT PROTEIN 1-RELATED"/>
    <property type="match status" value="1"/>
</dbReference>
<evidence type="ECO:0000256" key="9">
    <source>
        <dbReference type="ARBA" id="ARBA00049940"/>
    </source>
</evidence>
<dbReference type="EMBL" id="CP000721">
    <property type="protein sequence ID" value="ABR37062.1"/>
    <property type="molecule type" value="Genomic_DNA"/>
</dbReference>
<keyword evidence="10" id="KW-0915">Sodium</keyword>
<dbReference type="RefSeq" id="WP_012061106.1">
    <property type="nucleotide sequence ID" value="NC_009617.1"/>
</dbReference>
<feature type="transmembrane region" description="Helical" evidence="10">
    <location>
        <begin position="20"/>
        <end position="41"/>
    </location>
</feature>
<name>A6M382_CLOB8</name>
<reference evidence="11 12" key="2">
    <citation type="journal article" date="2011" name="BMC Genomics">
        <title>Single-nucleotide resolution analysis of the transcriptome structure of Clostridium beijerinckii NCIMB 8052 using RNA-Seq.</title>
        <authorList>
            <person name="Wang Y."/>
            <person name="Li X."/>
            <person name="Mao Y."/>
            <person name="Blaschek H.P."/>
        </authorList>
    </citation>
    <scope>NUCLEOTIDE SEQUENCE [LARGE SCALE GENOMIC DNA]</scope>
    <source>
        <strain evidence="12">ATCC 51743 / NCIMB 8052</strain>
    </source>
</reference>
<evidence type="ECO:0000313" key="12">
    <source>
        <dbReference type="Proteomes" id="UP000000565"/>
    </source>
</evidence>
<comment type="catalytic activity">
    <reaction evidence="8">
        <text>fluoride(in) = fluoride(out)</text>
        <dbReference type="Rhea" id="RHEA:76159"/>
        <dbReference type="ChEBI" id="CHEBI:17051"/>
    </reaction>
    <physiologicalReaction direction="left-to-right" evidence="8">
        <dbReference type="Rhea" id="RHEA:76160"/>
    </physiologicalReaction>
</comment>
<keyword evidence="6 10" id="KW-0407">Ion channel</keyword>
<dbReference type="GO" id="GO:0046872">
    <property type="term" value="F:metal ion binding"/>
    <property type="evidence" value="ECO:0007669"/>
    <property type="project" value="UniProtKB-KW"/>
</dbReference>
<dbReference type="KEGG" id="cbe:Cbei_4956"/>
<dbReference type="GO" id="GO:0062054">
    <property type="term" value="F:fluoride channel activity"/>
    <property type="evidence" value="ECO:0007669"/>
    <property type="project" value="UniProtKB-UniRule"/>
</dbReference>
<keyword evidence="3 10" id="KW-0812">Transmembrane</keyword>
<evidence type="ECO:0000256" key="10">
    <source>
        <dbReference type="HAMAP-Rule" id="MF_00454"/>
    </source>
</evidence>
<accession>A6M382</accession>
<dbReference type="HOGENOM" id="CLU_114342_3_0_9"/>